<reference evidence="8 9" key="1">
    <citation type="submission" date="2016-10" db="EMBL/GenBank/DDBJ databases">
        <authorList>
            <person name="de Groot N.N."/>
        </authorList>
    </citation>
    <scope>NUCLEOTIDE SEQUENCE [LARGE SCALE GENOMIC DNA]</scope>
    <source>
        <strain evidence="8 9">LMG 25475</strain>
    </source>
</reference>
<dbReference type="HAMAP" id="MF_00836">
    <property type="entry name" value="PhnN"/>
    <property type="match status" value="1"/>
</dbReference>
<comment type="similarity">
    <text evidence="6">Belongs to the ribose 1,5-bisphosphokinase family.</text>
</comment>
<dbReference type="NCBIfam" id="NF007485">
    <property type="entry name" value="PRK10078.1"/>
    <property type="match status" value="1"/>
</dbReference>
<evidence type="ECO:0000256" key="4">
    <source>
        <dbReference type="ARBA" id="ARBA00022741"/>
    </source>
</evidence>
<dbReference type="GO" id="GO:0005829">
    <property type="term" value="C:cytosol"/>
    <property type="evidence" value="ECO:0007669"/>
    <property type="project" value="TreeGrafter"/>
</dbReference>
<protein>
    <recommendedName>
        <fullName evidence="6">Ribose 1,5-bisphosphate phosphokinase PhnN</fullName>
        <ecNumber evidence="6">2.7.4.23</ecNumber>
    </recommendedName>
    <alternativeName>
        <fullName evidence="6">Ribose 1,5-bisphosphokinase</fullName>
    </alternativeName>
</protein>
<comment type="caution">
    <text evidence="6">Lacks conserved residue(s) required for the propagation of feature annotation.</text>
</comment>
<dbReference type="InterPro" id="IPR012699">
    <property type="entry name" value="PhnN"/>
</dbReference>
<dbReference type="PANTHER" id="PTHR23117">
    <property type="entry name" value="GUANYLATE KINASE-RELATED"/>
    <property type="match status" value="1"/>
</dbReference>
<comment type="function">
    <text evidence="6">Catalyzes the phosphorylation of ribose 1,5-bisphosphate to 5-phospho-D-ribosyl alpha-1-diphosphate (PRPP).</text>
</comment>
<dbReference type="SMART" id="SM00072">
    <property type="entry name" value="GuKc"/>
    <property type="match status" value="1"/>
</dbReference>
<dbReference type="EC" id="2.7.4.23" evidence="6"/>
<dbReference type="InterPro" id="IPR027417">
    <property type="entry name" value="P-loop_NTPase"/>
</dbReference>
<dbReference type="UniPathway" id="UPA00087">
    <property type="reaction ID" value="UER00175"/>
</dbReference>
<keyword evidence="4 6" id="KW-0547">Nucleotide-binding</keyword>
<dbReference type="InterPro" id="IPR008145">
    <property type="entry name" value="GK/Ca_channel_bsu"/>
</dbReference>
<keyword evidence="3 6" id="KW-0808">Transferase</keyword>
<keyword evidence="8" id="KW-0418">Kinase</keyword>
<dbReference type="OrthoDB" id="341217at2"/>
<dbReference type="PANTHER" id="PTHR23117:SF8">
    <property type="entry name" value="RIBOSE 1,5-BISPHOSPHATE PHOSPHOKINASE PHNN"/>
    <property type="match status" value="1"/>
</dbReference>
<evidence type="ECO:0000256" key="2">
    <source>
        <dbReference type="ARBA" id="ARBA00005069"/>
    </source>
</evidence>
<sequence length="189" mass="20730">MVGRLIYLMGASGAGKDSLLDAVRGQLEAQRCRIVTRVITRSAEAKGENAFAVSATEFDRRRRDGDFAMSWEANGLAYGIPKEIDAWLAAGSHVLVNGSREYLHEARKRYPDLLAVLLQVEPEMLRARLLERGRETPDDIEARLMRNSRFASNAGKGGDGVICLDNSGPLQDSVTRLVQLIGSSAHAFD</sequence>
<dbReference type="STRING" id="640205.SAMN05216381_2253"/>
<gene>
    <name evidence="6" type="primary">phnN</name>
    <name evidence="8" type="ORF">SAMN05216381_2253</name>
</gene>
<dbReference type="SUPFAM" id="SSF52540">
    <property type="entry name" value="P-loop containing nucleoside triphosphate hydrolases"/>
    <property type="match status" value="1"/>
</dbReference>
<dbReference type="GO" id="GO:0006015">
    <property type="term" value="P:5-phosphoribose 1-diphosphate biosynthetic process"/>
    <property type="evidence" value="ECO:0007669"/>
    <property type="project" value="UniProtKB-UniRule"/>
</dbReference>
<organism evidence="8 9">
    <name type="scientific">Phytopseudomonas seleniipraecipitans</name>
    <dbReference type="NCBI Taxonomy" id="640205"/>
    <lineage>
        <taxon>Bacteria</taxon>
        <taxon>Pseudomonadati</taxon>
        <taxon>Pseudomonadota</taxon>
        <taxon>Gammaproteobacteria</taxon>
        <taxon>Pseudomonadales</taxon>
        <taxon>Pseudomonadaceae</taxon>
        <taxon>Phytopseudomonas</taxon>
    </lineage>
</organism>
<dbReference type="PROSITE" id="PS50052">
    <property type="entry name" value="GUANYLATE_KINASE_2"/>
    <property type="match status" value="1"/>
</dbReference>
<evidence type="ECO:0000256" key="3">
    <source>
        <dbReference type="ARBA" id="ARBA00022679"/>
    </source>
</evidence>
<comment type="catalytic activity">
    <reaction evidence="1 6">
        <text>alpha-D-ribose 1,5-bisphosphate + ATP = 5-phospho-alpha-D-ribose 1-diphosphate + ADP</text>
        <dbReference type="Rhea" id="RHEA:20109"/>
        <dbReference type="ChEBI" id="CHEBI:30616"/>
        <dbReference type="ChEBI" id="CHEBI:58017"/>
        <dbReference type="ChEBI" id="CHEBI:68688"/>
        <dbReference type="ChEBI" id="CHEBI:456216"/>
        <dbReference type="EC" id="2.7.4.23"/>
    </reaction>
</comment>
<name>A0A1G7NDZ5_9GAMM</name>
<dbReference type="AlphaFoldDB" id="A0A1G7NDZ5"/>
<feature type="domain" description="Guanylate kinase-like" evidence="7">
    <location>
        <begin position="3"/>
        <end position="182"/>
    </location>
</feature>
<evidence type="ECO:0000256" key="1">
    <source>
        <dbReference type="ARBA" id="ARBA00000373"/>
    </source>
</evidence>
<dbReference type="Proteomes" id="UP000243378">
    <property type="component" value="Unassembled WGS sequence"/>
</dbReference>
<dbReference type="EMBL" id="FNBM01000004">
    <property type="protein sequence ID" value="SDF72253.1"/>
    <property type="molecule type" value="Genomic_DNA"/>
</dbReference>
<accession>A0A1G7NDZ5</accession>
<evidence type="ECO:0000256" key="6">
    <source>
        <dbReference type="HAMAP-Rule" id="MF_00836"/>
    </source>
</evidence>
<proteinExistence type="inferred from homology"/>
<evidence type="ECO:0000313" key="8">
    <source>
        <dbReference type="EMBL" id="SDF72253.1"/>
    </source>
</evidence>
<dbReference type="GO" id="GO:0033863">
    <property type="term" value="F:ribose 1,5-bisphosphate phosphokinase activity"/>
    <property type="evidence" value="ECO:0007669"/>
    <property type="project" value="UniProtKB-UniRule"/>
</dbReference>
<dbReference type="GO" id="GO:0019634">
    <property type="term" value="P:organic phosphonate metabolic process"/>
    <property type="evidence" value="ECO:0007669"/>
    <property type="project" value="UniProtKB-UniRule"/>
</dbReference>
<dbReference type="NCBIfam" id="TIGR02322">
    <property type="entry name" value="phosphon_PhnN"/>
    <property type="match status" value="1"/>
</dbReference>
<dbReference type="Gene3D" id="3.40.50.300">
    <property type="entry name" value="P-loop containing nucleotide triphosphate hydrolases"/>
    <property type="match status" value="1"/>
</dbReference>
<evidence type="ECO:0000313" key="9">
    <source>
        <dbReference type="Proteomes" id="UP000243378"/>
    </source>
</evidence>
<dbReference type="InterPro" id="IPR008144">
    <property type="entry name" value="Guanylate_kin-like_dom"/>
</dbReference>
<evidence type="ECO:0000259" key="7">
    <source>
        <dbReference type="PROSITE" id="PS50052"/>
    </source>
</evidence>
<keyword evidence="5 6" id="KW-0067">ATP-binding</keyword>
<comment type="pathway">
    <text evidence="2 6">Metabolic intermediate biosynthesis; 5-phospho-alpha-D-ribose 1-diphosphate biosynthesis; 5-phospho-alpha-D-ribose 1-diphosphate from D-ribose 5-phosphate (route II): step 3/3.</text>
</comment>
<evidence type="ECO:0000256" key="5">
    <source>
        <dbReference type="ARBA" id="ARBA00022840"/>
    </source>
</evidence>
<dbReference type="GO" id="GO:0005524">
    <property type="term" value="F:ATP binding"/>
    <property type="evidence" value="ECO:0007669"/>
    <property type="project" value="UniProtKB-KW"/>
</dbReference>
<dbReference type="RefSeq" id="WP_092367864.1">
    <property type="nucleotide sequence ID" value="NZ_FNBM01000004.1"/>
</dbReference>